<dbReference type="Gene3D" id="3.60.10.10">
    <property type="entry name" value="Endonuclease/exonuclease/phosphatase"/>
    <property type="match status" value="1"/>
</dbReference>
<dbReference type="PANTHER" id="PTHR15822">
    <property type="entry name" value="TRAF AND TNF RECEPTOR-ASSOCIATED PROTEIN"/>
    <property type="match status" value="1"/>
</dbReference>
<dbReference type="GO" id="GO:0070260">
    <property type="term" value="F:5'-tyrosyl-DNA phosphodiesterase activity"/>
    <property type="evidence" value="ECO:0007669"/>
    <property type="project" value="TreeGrafter"/>
</dbReference>
<evidence type="ECO:0000256" key="2">
    <source>
        <dbReference type="ARBA" id="ARBA00001946"/>
    </source>
</evidence>
<gene>
    <name evidence="12" type="primary">LOC115232108</name>
</gene>
<keyword evidence="6" id="KW-0227">DNA damage</keyword>
<sequence>MSAGGSKFDIACANFAEITDTDTALAMFYLQDVDWDLEVAAIGGVPDGLVDVWEATGGRKETMHTWDTTRNHNLRCSYACRKRMDRMYLKSDLLTPIHFELVGLEIVPNTQLFPSDHWGIVAHFVL</sequence>
<evidence type="ECO:0000256" key="6">
    <source>
        <dbReference type="ARBA" id="ARBA00022763"/>
    </source>
</evidence>
<dbReference type="Proteomes" id="UP000515154">
    <property type="component" value="Unplaced"/>
</dbReference>
<evidence type="ECO:0000256" key="4">
    <source>
        <dbReference type="ARBA" id="ARBA00022722"/>
    </source>
</evidence>
<keyword evidence="9" id="KW-0234">DNA repair</keyword>
<dbReference type="Pfam" id="PF14555">
    <property type="entry name" value="UBA_4"/>
    <property type="match status" value="1"/>
</dbReference>
<evidence type="ECO:0000256" key="8">
    <source>
        <dbReference type="ARBA" id="ARBA00022842"/>
    </source>
</evidence>
<keyword evidence="7" id="KW-0378">Hydrolase</keyword>
<comment type="subcellular location">
    <subcellularLocation>
        <location evidence="3">Nucleus</location>
    </subcellularLocation>
</comment>
<dbReference type="InterPro" id="IPR051547">
    <property type="entry name" value="TDP2-like"/>
</dbReference>
<dbReference type="GO" id="GO:0006302">
    <property type="term" value="P:double-strand break repair"/>
    <property type="evidence" value="ECO:0007669"/>
    <property type="project" value="TreeGrafter"/>
</dbReference>
<evidence type="ECO:0000256" key="9">
    <source>
        <dbReference type="ARBA" id="ARBA00023204"/>
    </source>
</evidence>
<evidence type="ECO:0000256" key="3">
    <source>
        <dbReference type="ARBA" id="ARBA00004123"/>
    </source>
</evidence>
<dbReference type="PANTHER" id="PTHR15822:SF4">
    <property type="entry name" value="TYROSYL-DNA PHOSPHODIESTERASE 2"/>
    <property type="match status" value="1"/>
</dbReference>
<comment type="cofactor">
    <cofactor evidence="2">
        <name>Mg(2+)</name>
        <dbReference type="ChEBI" id="CHEBI:18420"/>
    </cofactor>
</comment>
<evidence type="ECO:0000256" key="7">
    <source>
        <dbReference type="ARBA" id="ARBA00022801"/>
    </source>
</evidence>
<evidence type="ECO:0000313" key="12">
    <source>
        <dbReference type="RefSeq" id="XP_029657832.1"/>
    </source>
</evidence>
<dbReference type="InterPro" id="IPR009060">
    <property type="entry name" value="UBA-like_sf"/>
</dbReference>
<dbReference type="RefSeq" id="XP_029657832.1">
    <property type="nucleotide sequence ID" value="XM_029801972.1"/>
</dbReference>
<keyword evidence="11" id="KW-1185">Reference proteome</keyword>
<organism evidence="11 12">
    <name type="scientific">Octopus sinensis</name>
    <name type="common">East Asian common octopus</name>
    <dbReference type="NCBI Taxonomy" id="2607531"/>
    <lineage>
        <taxon>Eukaryota</taxon>
        <taxon>Metazoa</taxon>
        <taxon>Spiralia</taxon>
        <taxon>Lophotrochozoa</taxon>
        <taxon>Mollusca</taxon>
        <taxon>Cephalopoda</taxon>
        <taxon>Coleoidea</taxon>
        <taxon>Octopodiformes</taxon>
        <taxon>Octopoda</taxon>
        <taxon>Incirrata</taxon>
        <taxon>Octopodidae</taxon>
        <taxon>Octopus</taxon>
    </lineage>
</organism>
<evidence type="ECO:0000256" key="1">
    <source>
        <dbReference type="ARBA" id="ARBA00001936"/>
    </source>
</evidence>
<dbReference type="AlphaFoldDB" id="A0A6P7U8Y8"/>
<keyword evidence="10" id="KW-0539">Nucleus</keyword>
<reference evidence="12" key="1">
    <citation type="submission" date="2025-08" db="UniProtKB">
        <authorList>
            <consortium name="RefSeq"/>
        </authorList>
    </citation>
    <scope>IDENTIFICATION</scope>
</reference>
<keyword evidence="4" id="KW-0540">Nuclease</keyword>
<comment type="cofactor">
    <cofactor evidence="1">
        <name>Mn(2+)</name>
        <dbReference type="ChEBI" id="CHEBI:29035"/>
    </cofactor>
</comment>
<keyword evidence="5" id="KW-0479">Metal-binding</keyword>
<name>A0A6P7U8Y8_9MOLL</name>
<dbReference type="GO" id="GO:0004518">
    <property type="term" value="F:nuclease activity"/>
    <property type="evidence" value="ECO:0007669"/>
    <property type="project" value="UniProtKB-KW"/>
</dbReference>
<evidence type="ECO:0000256" key="10">
    <source>
        <dbReference type="ARBA" id="ARBA00023242"/>
    </source>
</evidence>
<dbReference type="GO" id="GO:0046872">
    <property type="term" value="F:metal ion binding"/>
    <property type="evidence" value="ECO:0007669"/>
    <property type="project" value="UniProtKB-KW"/>
</dbReference>
<accession>A0A6P7U8Y8</accession>
<dbReference type="SUPFAM" id="SSF56219">
    <property type="entry name" value="DNase I-like"/>
    <property type="match status" value="1"/>
</dbReference>
<keyword evidence="8" id="KW-0460">Magnesium</keyword>
<dbReference type="GO" id="GO:0016605">
    <property type="term" value="C:PML body"/>
    <property type="evidence" value="ECO:0007669"/>
    <property type="project" value="TreeGrafter"/>
</dbReference>
<protein>
    <submittedName>
        <fullName evidence="12">Tyrosyl-DNA phosphodiesterase 2-like</fullName>
    </submittedName>
</protein>
<dbReference type="GO" id="GO:0005737">
    <property type="term" value="C:cytoplasm"/>
    <property type="evidence" value="ECO:0007669"/>
    <property type="project" value="TreeGrafter"/>
</dbReference>
<dbReference type="InterPro" id="IPR036691">
    <property type="entry name" value="Endo/exonu/phosph_ase_sf"/>
</dbReference>
<dbReference type="SUPFAM" id="SSF46934">
    <property type="entry name" value="UBA-like"/>
    <property type="match status" value="1"/>
</dbReference>
<evidence type="ECO:0000313" key="11">
    <source>
        <dbReference type="Proteomes" id="UP000515154"/>
    </source>
</evidence>
<evidence type="ECO:0000256" key="5">
    <source>
        <dbReference type="ARBA" id="ARBA00022723"/>
    </source>
</evidence>
<dbReference type="GO" id="GO:0003697">
    <property type="term" value="F:single-stranded DNA binding"/>
    <property type="evidence" value="ECO:0007669"/>
    <property type="project" value="TreeGrafter"/>
</dbReference>
<dbReference type="KEGG" id="osn:115232108"/>
<proteinExistence type="predicted"/>